<proteinExistence type="predicted"/>
<evidence type="ECO:0000313" key="2">
    <source>
        <dbReference type="EMBL" id="KUJ55573.1"/>
    </source>
</evidence>
<reference evidence="2 3" key="1">
    <citation type="submission" date="2015-10" db="EMBL/GenBank/DDBJ databases">
        <title>Genome sequence of Chryseobacterium greenlandense.</title>
        <authorList>
            <person name="Newman J."/>
            <person name="Fischer K."/>
            <person name="Miller J."/>
        </authorList>
    </citation>
    <scope>NUCLEOTIDE SEQUENCE [LARGE SCALE GENOMIC DNA]</scope>
    <source>
        <strain evidence="2 3">UMB34</strain>
    </source>
</reference>
<evidence type="ECO:0000313" key="3">
    <source>
        <dbReference type="Proteomes" id="UP000054388"/>
    </source>
</evidence>
<feature type="transmembrane region" description="Helical" evidence="1">
    <location>
        <begin position="7"/>
        <end position="27"/>
    </location>
</feature>
<dbReference type="InterPro" id="IPR025695">
    <property type="entry name" value="DoxX-like"/>
</dbReference>
<keyword evidence="1" id="KW-1133">Transmembrane helix</keyword>
<protein>
    <recommendedName>
        <fullName evidence="4">DoxX family protein</fullName>
    </recommendedName>
</protein>
<feature type="transmembrane region" description="Helical" evidence="1">
    <location>
        <begin position="97"/>
        <end position="119"/>
    </location>
</feature>
<dbReference type="RefSeq" id="WP_059137077.1">
    <property type="nucleotide sequence ID" value="NZ_LMAI01000006.1"/>
</dbReference>
<name>A0A117KBC9_9FLAO</name>
<evidence type="ECO:0008006" key="4">
    <source>
        <dbReference type="Google" id="ProtNLM"/>
    </source>
</evidence>
<dbReference type="Pfam" id="PF13781">
    <property type="entry name" value="DoxX_3"/>
    <property type="match status" value="1"/>
</dbReference>
<feature type="transmembrane region" description="Helical" evidence="1">
    <location>
        <begin position="47"/>
        <end position="64"/>
    </location>
</feature>
<feature type="transmembrane region" description="Helical" evidence="1">
    <location>
        <begin position="71"/>
        <end position="91"/>
    </location>
</feature>
<comment type="caution">
    <text evidence="2">The sequence shown here is derived from an EMBL/GenBank/DDBJ whole genome shotgun (WGS) entry which is preliminary data.</text>
</comment>
<keyword evidence="1" id="KW-0472">Membrane</keyword>
<keyword evidence="1" id="KW-0812">Transmembrane</keyword>
<dbReference type="EMBL" id="LMAI01000006">
    <property type="protein sequence ID" value="KUJ55573.1"/>
    <property type="molecule type" value="Genomic_DNA"/>
</dbReference>
<dbReference type="AlphaFoldDB" id="A0A117KBC9"/>
<sequence>MKTVYQLINYFIAAVWLINGLYCKLLGLVPRHQEIVARILGEEHSRILTAVIGILEIIMAIWIISGTKRKLNVILQMIVITVMNIIEFILAPDLLLWGHYNSLFAFLFIVLIYTNEFLIRQKNMII</sequence>
<gene>
    <name evidence="2" type="ORF">AR686_12225</name>
</gene>
<dbReference type="Proteomes" id="UP000054388">
    <property type="component" value="Unassembled WGS sequence"/>
</dbReference>
<evidence type="ECO:0000256" key="1">
    <source>
        <dbReference type="SAM" id="Phobius"/>
    </source>
</evidence>
<organism evidence="2 3">
    <name type="scientific">Chryseobacterium aquaticum subsp. greenlandense</name>
    <dbReference type="NCBI Taxonomy" id="345663"/>
    <lineage>
        <taxon>Bacteria</taxon>
        <taxon>Pseudomonadati</taxon>
        <taxon>Bacteroidota</taxon>
        <taxon>Flavobacteriia</taxon>
        <taxon>Flavobacteriales</taxon>
        <taxon>Weeksellaceae</taxon>
        <taxon>Chryseobacterium group</taxon>
        <taxon>Chryseobacterium</taxon>
    </lineage>
</organism>
<accession>A0A117KBC9</accession>